<gene>
    <name evidence="2" type="primary">hpf</name>
    <name evidence="4" type="ORF">BXT84_12915</name>
</gene>
<dbReference type="Proteomes" id="UP000325292">
    <property type="component" value="Chromosome"/>
</dbReference>
<dbReference type="RefSeq" id="WP_103376174.1">
    <property type="nucleotide sequence ID" value="NZ_CP133983.1"/>
</dbReference>
<dbReference type="CDD" id="cd00552">
    <property type="entry name" value="RaiA"/>
    <property type="match status" value="1"/>
</dbReference>
<dbReference type="Gene3D" id="3.30.160.100">
    <property type="entry name" value="Ribosome hibernation promotion factor-like"/>
    <property type="match status" value="1"/>
</dbReference>
<dbReference type="HAMAP" id="MF_00839">
    <property type="entry name" value="HPF"/>
    <property type="match status" value="1"/>
</dbReference>
<dbReference type="InterPro" id="IPR034694">
    <property type="entry name" value="HPF_long/plastid"/>
</dbReference>
<evidence type="ECO:0000256" key="1">
    <source>
        <dbReference type="ARBA" id="ARBA00022845"/>
    </source>
</evidence>
<evidence type="ECO:0000259" key="3">
    <source>
        <dbReference type="Pfam" id="PF16321"/>
    </source>
</evidence>
<comment type="subcellular location">
    <subcellularLocation>
        <location evidence="2">Cytoplasm</location>
    </subcellularLocation>
</comment>
<dbReference type="NCBIfam" id="TIGR00741">
    <property type="entry name" value="yfiA"/>
    <property type="match status" value="1"/>
</dbReference>
<dbReference type="InterPro" id="IPR038416">
    <property type="entry name" value="Ribosom_S30AE_C_sf"/>
</dbReference>
<dbReference type="InterPro" id="IPR036567">
    <property type="entry name" value="RHF-like"/>
</dbReference>
<dbReference type="Gene3D" id="3.30.505.50">
    <property type="entry name" value="Sigma 54 modulation/S30EA ribosomal protein, C-terminal domain"/>
    <property type="match status" value="1"/>
</dbReference>
<accession>A0ABM6RTE0</accession>
<comment type="function">
    <text evidence="2">Required for dimerization of active 70S ribosomes into 100S ribosomes in stationary phase; 100S ribosomes are translationally inactive and sometimes present during exponential growth.</text>
</comment>
<keyword evidence="5" id="KW-1185">Reference proteome</keyword>
<comment type="subunit">
    <text evidence="2">Interacts with 100S ribosomes.</text>
</comment>
<dbReference type="InterPro" id="IPR032528">
    <property type="entry name" value="Ribosom_S30AE_C"/>
</dbReference>
<dbReference type="PANTHER" id="PTHR33231:SF1">
    <property type="entry name" value="30S RIBOSOMAL PROTEIN"/>
    <property type="match status" value="1"/>
</dbReference>
<dbReference type="InterPro" id="IPR003489">
    <property type="entry name" value="RHF/RaiA"/>
</dbReference>
<reference evidence="4 5" key="1">
    <citation type="journal article" date="2019" name="Sci. Rep.">
        <title>Sulfobacillus thermotolerans: new insights into resistance and metabolic capacities of acidophilic chemolithotrophs.</title>
        <authorList>
            <person name="Panyushkina A.E."/>
            <person name="Babenko V.V."/>
            <person name="Nikitina A.S."/>
            <person name="Selezneva O.V."/>
            <person name="Tsaplina I.A."/>
            <person name="Letarova M.A."/>
            <person name="Kostryukova E.S."/>
            <person name="Letarov A.V."/>
        </authorList>
    </citation>
    <scope>NUCLEOTIDE SEQUENCE [LARGE SCALE GENOMIC DNA]</scope>
    <source>
        <strain evidence="4 5">Kr1</strain>
    </source>
</reference>
<proteinExistence type="inferred from homology"/>
<evidence type="ECO:0000313" key="5">
    <source>
        <dbReference type="Proteomes" id="UP000325292"/>
    </source>
</evidence>
<protein>
    <recommendedName>
        <fullName evidence="2">Ribosome hibernation promoting factor</fullName>
        <shortName evidence="2">HPF</shortName>
    </recommendedName>
</protein>
<dbReference type="Pfam" id="PF16321">
    <property type="entry name" value="Ribosom_S30AE_C"/>
    <property type="match status" value="1"/>
</dbReference>
<sequence length="170" mass="19473">MEVIVRGKNVEITDALKDYVDKKLGKMDKLLHPQDVTAHVVLGVEKGRHIVEVTIPIHGMILRAEESGSDMYASIDLVTDKLERQYRKFKTREKKKIVHDAATVRTQEPQESPDLVRRKTFPVKPMTLDEALLQMDLLGHDFFAFSNAETDSINVLYRRRDGDYGLLEPV</sequence>
<dbReference type="Pfam" id="PF02482">
    <property type="entry name" value="Ribosomal_S30AE"/>
    <property type="match status" value="1"/>
</dbReference>
<feature type="domain" description="Sigma 54 modulation/S30EA ribosomal protein C-terminal" evidence="3">
    <location>
        <begin position="111"/>
        <end position="166"/>
    </location>
</feature>
<evidence type="ECO:0000313" key="4">
    <source>
        <dbReference type="EMBL" id="AUW94733.1"/>
    </source>
</evidence>
<keyword evidence="1 2" id="KW-0810">Translation regulation</keyword>
<dbReference type="EMBL" id="CP019454">
    <property type="protein sequence ID" value="AUW94733.1"/>
    <property type="molecule type" value="Genomic_DNA"/>
</dbReference>
<name>A0ABM6RTE0_9FIRM</name>
<evidence type="ECO:0000256" key="2">
    <source>
        <dbReference type="HAMAP-Rule" id="MF_00839"/>
    </source>
</evidence>
<organism evidence="4 5">
    <name type="scientific">Sulfobacillus thermotolerans</name>
    <dbReference type="NCBI Taxonomy" id="338644"/>
    <lineage>
        <taxon>Bacteria</taxon>
        <taxon>Bacillati</taxon>
        <taxon>Bacillota</taxon>
        <taxon>Clostridia</taxon>
        <taxon>Eubacteriales</taxon>
        <taxon>Clostridiales Family XVII. Incertae Sedis</taxon>
        <taxon>Sulfobacillus</taxon>
    </lineage>
</organism>
<dbReference type="PANTHER" id="PTHR33231">
    <property type="entry name" value="30S RIBOSOMAL PROTEIN"/>
    <property type="match status" value="1"/>
</dbReference>
<dbReference type="InterPro" id="IPR050574">
    <property type="entry name" value="HPF/YfiA_ribosome-assoc"/>
</dbReference>
<dbReference type="SUPFAM" id="SSF69754">
    <property type="entry name" value="Ribosome binding protein Y (YfiA homologue)"/>
    <property type="match status" value="1"/>
</dbReference>
<keyword evidence="2" id="KW-0963">Cytoplasm</keyword>
<comment type="similarity">
    <text evidence="2">Belongs to the HPF/YfiA ribosome-associated protein family. Long HPF subfamily.</text>
</comment>